<keyword evidence="4" id="KW-1185">Reference proteome</keyword>
<gene>
    <name evidence="3" type="ORF">ACFQVC_42065</name>
</gene>
<dbReference type="SMART" id="SM00903">
    <property type="entry name" value="Flavin_Reduct"/>
    <property type="match status" value="1"/>
</dbReference>
<dbReference type="GO" id="GO:0016491">
    <property type="term" value="F:oxidoreductase activity"/>
    <property type="evidence" value="ECO:0007669"/>
    <property type="project" value="UniProtKB-KW"/>
</dbReference>
<dbReference type="RefSeq" id="WP_381841963.1">
    <property type="nucleotide sequence ID" value="NZ_JBHTCF010000045.1"/>
</dbReference>
<keyword evidence="1 3" id="KW-0560">Oxidoreductase</keyword>
<dbReference type="Pfam" id="PF01613">
    <property type="entry name" value="Flavin_Reduct"/>
    <property type="match status" value="1"/>
</dbReference>
<dbReference type="EMBL" id="JBHTCF010000045">
    <property type="protein sequence ID" value="MFC7310787.1"/>
    <property type="molecule type" value="Genomic_DNA"/>
</dbReference>
<dbReference type="Proteomes" id="UP001596523">
    <property type="component" value="Unassembled WGS sequence"/>
</dbReference>
<organism evidence="3 4">
    <name type="scientific">Streptomyces monticola</name>
    <dbReference type="NCBI Taxonomy" id="2666263"/>
    <lineage>
        <taxon>Bacteria</taxon>
        <taxon>Bacillati</taxon>
        <taxon>Actinomycetota</taxon>
        <taxon>Actinomycetes</taxon>
        <taxon>Kitasatosporales</taxon>
        <taxon>Streptomycetaceae</taxon>
        <taxon>Streptomyces</taxon>
    </lineage>
</organism>
<protein>
    <submittedName>
        <fullName evidence="3">Flavin reductase family protein</fullName>
        <ecNumber evidence="3">1.-.-.-</ecNumber>
    </submittedName>
</protein>
<comment type="caution">
    <text evidence="3">The sequence shown here is derived from an EMBL/GenBank/DDBJ whole genome shotgun (WGS) entry which is preliminary data.</text>
</comment>
<dbReference type="SUPFAM" id="SSF50475">
    <property type="entry name" value="FMN-binding split barrel"/>
    <property type="match status" value="1"/>
</dbReference>
<proteinExistence type="predicted"/>
<feature type="domain" description="Flavin reductase like" evidence="2">
    <location>
        <begin position="25"/>
        <end position="169"/>
    </location>
</feature>
<dbReference type="InterPro" id="IPR050268">
    <property type="entry name" value="NADH-dep_flavin_reductase"/>
</dbReference>
<dbReference type="PANTHER" id="PTHR30466:SF1">
    <property type="entry name" value="FMN REDUCTASE (NADH) RUTF"/>
    <property type="match status" value="1"/>
</dbReference>
<evidence type="ECO:0000259" key="2">
    <source>
        <dbReference type="SMART" id="SM00903"/>
    </source>
</evidence>
<dbReference type="EC" id="1.-.-.-" evidence="3"/>
<name>A0ABW2JYL4_9ACTN</name>
<sequence>MSAARTLMHQHQVQPIDPRSLRSVCGLFVTGVTVITTGEDDCAEGTTVNSFTSVSLDPPLVLFCLHRQSRLHDVLERSGGFTVNFLSGRQEKLARAFAGRQPDGFQGVPHHSGSTGLPVLSEALAFLTCTTVGVYAGGDHDIIVGEVVELGQPQQGLEPLIFFEGTMGALEGEEGRFAHNAPAQRVLAERQAS</sequence>
<evidence type="ECO:0000256" key="1">
    <source>
        <dbReference type="ARBA" id="ARBA00023002"/>
    </source>
</evidence>
<dbReference type="InterPro" id="IPR002563">
    <property type="entry name" value="Flavin_Rdtase-like_dom"/>
</dbReference>
<evidence type="ECO:0000313" key="4">
    <source>
        <dbReference type="Proteomes" id="UP001596523"/>
    </source>
</evidence>
<dbReference type="InterPro" id="IPR012349">
    <property type="entry name" value="Split_barrel_FMN-bd"/>
</dbReference>
<dbReference type="PANTHER" id="PTHR30466">
    <property type="entry name" value="FLAVIN REDUCTASE"/>
    <property type="match status" value="1"/>
</dbReference>
<accession>A0ABW2JYL4</accession>
<reference evidence="4" key="1">
    <citation type="journal article" date="2019" name="Int. J. Syst. Evol. Microbiol.">
        <title>The Global Catalogue of Microorganisms (GCM) 10K type strain sequencing project: providing services to taxonomists for standard genome sequencing and annotation.</title>
        <authorList>
            <consortium name="The Broad Institute Genomics Platform"/>
            <consortium name="The Broad Institute Genome Sequencing Center for Infectious Disease"/>
            <person name="Wu L."/>
            <person name="Ma J."/>
        </authorList>
    </citation>
    <scope>NUCLEOTIDE SEQUENCE [LARGE SCALE GENOMIC DNA]</scope>
    <source>
        <strain evidence="4">SYNS20</strain>
    </source>
</reference>
<dbReference type="Gene3D" id="2.30.110.10">
    <property type="entry name" value="Electron Transport, Fmn-binding Protein, Chain A"/>
    <property type="match status" value="1"/>
</dbReference>
<evidence type="ECO:0000313" key="3">
    <source>
        <dbReference type="EMBL" id="MFC7310787.1"/>
    </source>
</evidence>